<dbReference type="EMBL" id="FNZR01000002">
    <property type="protein sequence ID" value="SEK54121.1"/>
    <property type="molecule type" value="Genomic_DNA"/>
</dbReference>
<keyword evidence="2" id="KW-1185">Reference proteome</keyword>
<evidence type="ECO:0000313" key="1">
    <source>
        <dbReference type="EMBL" id="SEK54121.1"/>
    </source>
</evidence>
<evidence type="ECO:0000313" key="2">
    <source>
        <dbReference type="Proteomes" id="UP000198916"/>
    </source>
</evidence>
<name>A0A1H7HV17_9SPHI</name>
<gene>
    <name evidence="1" type="ORF">SAMN05421740_10226</name>
</gene>
<protein>
    <submittedName>
        <fullName evidence="1">Uncharacterized protein</fullName>
    </submittedName>
</protein>
<dbReference type="Proteomes" id="UP000198916">
    <property type="component" value="Unassembled WGS sequence"/>
</dbReference>
<dbReference type="AlphaFoldDB" id="A0A1H7HV17"/>
<proteinExistence type="predicted"/>
<sequence>MDPFAPALDFSEVYLEHAPTNWGTDKPLNAFNIWNLDTGTGHSDRLSIMDTGTKAYWHSDPLTDAVLGKYKVTYIILFKILSFALISR</sequence>
<reference evidence="2" key="1">
    <citation type="submission" date="2016-10" db="EMBL/GenBank/DDBJ databases">
        <authorList>
            <person name="Varghese N."/>
            <person name="Submissions S."/>
        </authorList>
    </citation>
    <scope>NUCLEOTIDE SEQUENCE [LARGE SCALE GENOMIC DNA]</scope>
    <source>
        <strain evidence="2">Jip14</strain>
    </source>
</reference>
<organism evidence="1 2">
    <name type="scientific">Parapedobacter koreensis</name>
    <dbReference type="NCBI Taxonomy" id="332977"/>
    <lineage>
        <taxon>Bacteria</taxon>
        <taxon>Pseudomonadati</taxon>
        <taxon>Bacteroidota</taxon>
        <taxon>Sphingobacteriia</taxon>
        <taxon>Sphingobacteriales</taxon>
        <taxon>Sphingobacteriaceae</taxon>
        <taxon>Parapedobacter</taxon>
    </lineage>
</organism>
<accession>A0A1H7HV17</accession>
<dbReference type="STRING" id="332977.SAMN05421740_10226"/>